<evidence type="ECO:0000313" key="3">
    <source>
        <dbReference type="Proteomes" id="UP000050795"/>
    </source>
</evidence>
<feature type="compositionally biased region" description="Polar residues" evidence="1">
    <location>
        <begin position="243"/>
        <end position="273"/>
    </location>
</feature>
<feature type="compositionally biased region" description="Polar residues" evidence="1">
    <location>
        <begin position="208"/>
        <end position="230"/>
    </location>
</feature>
<feature type="compositionally biased region" description="Polar residues" evidence="1">
    <location>
        <begin position="290"/>
        <end position="305"/>
    </location>
</feature>
<keyword evidence="3" id="KW-1185">Reference proteome</keyword>
<dbReference type="OrthoDB" id="6252240at2759"/>
<dbReference type="AlphaFoldDB" id="A0A183VNC4"/>
<reference evidence="4" key="2">
    <citation type="submission" date="2023-11" db="UniProtKB">
        <authorList>
            <consortium name="WormBaseParasite"/>
        </authorList>
    </citation>
    <scope>IDENTIFICATION</scope>
</reference>
<protein>
    <submittedName>
        <fullName evidence="4">PID domain-containing protein</fullName>
    </submittedName>
</protein>
<accession>A0A183VNC4</accession>
<proteinExistence type="predicted"/>
<organism evidence="3 4">
    <name type="scientific">Trichobilharzia regenti</name>
    <name type="common">Nasal bird schistosome</name>
    <dbReference type="NCBI Taxonomy" id="157069"/>
    <lineage>
        <taxon>Eukaryota</taxon>
        <taxon>Metazoa</taxon>
        <taxon>Spiralia</taxon>
        <taxon>Lophotrochozoa</taxon>
        <taxon>Platyhelminthes</taxon>
        <taxon>Trematoda</taxon>
        <taxon>Digenea</taxon>
        <taxon>Strigeidida</taxon>
        <taxon>Schistosomatoidea</taxon>
        <taxon>Schistosomatidae</taxon>
        <taxon>Trichobilharzia</taxon>
    </lineage>
</organism>
<name>A0A183VNC4_TRIRE</name>
<reference evidence="3" key="1">
    <citation type="submission" date="2022-06" db="EMBL/GenBank/DDBJ databases">
        <authorList>
            <person name="Berger JAMES D."/>
            <person name="Berger JAMES D."/>
        </authorList>
    </citation>
    <scope>NUCLEOTIDE SEQUENCE [LARGE SCALE GENOMIC DNA]</scope>
</reference>
<sequence>MTRGRRSSSADSSQERDIFFQCRGKKLSVTEVAEGESFSRFTADQLIRKHIKKGHTKITMTCSEDRLKLSKVSTIAPHSVRKSVQYRDITNFLVFTSKPGVFMLCINDSETRKKTYESFCCDEPSDLETLTRLISSAKHDPEHRLYKSYNTSRSTIDMNNDMSAADYFESATNLNSESATYQSGFLRDNGSPNTEATVQNDVFHSSSVPLSPSHTYNNLPSANTVSTTEIPNEGASNGYIVRRTSSSNSSRGKAMSNYNSPNGMISPPGNNNDFHPLIGYQSKSQRKGSKFSNENDSDLTPMNSRNPSFRNLLRIDNENIYTRKDELIELFDNDLTFLTSSSSDVYECENGSKYLFCQSGLERLQTYEGPLFESPASSRR</sequence>
<dbReference type="InterPro" id="IPR057376">
    <property type="entry name" value="PH_trem"/>
</dbReference>
<feature type="region of interest" description="Disordered" evidence="1">
    <location>
        <begin position="208"/>
        <end position="305"/>
    </location>
</feature>
<dbReference type="Proteomes" id="UP000050795">
    <property type="component" value="Unassembled WGS sequence"/>
</dbReference>
<evidence type="ECO:0000313" key="4">
    <source>
        <dbReference type="WBParaSite" id="TREG1_22830.1"/>
    </source>
</evidence>
<feature type="domain" description="Trematode PH-like" evidence="2">
    <location>
        <begin position="15"/>
        <end position="144"/>
    </location>
</feature>
<dbReference type="WBParaSite" id="TREG1_22830.1">
    <property type="protein sequence ID" value="TREG1_22830.1"/>
    <property type="gene ID" value="TREG1_22830"/>
</dbReference>
<dbReference type="Pfam" id="PF25356">
    <property type="entry name" value="PH_trem"/>
    <property type="match status" value="1"/>
</dbReference>
<evidence type="ECO:0000256" key="1">
    <source>
        <dbReference type="SAM" id="MobiDB-lite"/>
    </source>
</evidence>
<evidence type="ECO:0000259" key="2">
    <source>
        <dbReference type="Pfam" id="PF25356"/>
    </source>
</evidence>